<keyword evidence="1" id="KW-0472">Membrane</keyword>
<dbReference type="AlphaFoldDB" id="A0A6H5GB23"/>
<gene>
    <name evidence="2" type="ORF">NTEN_LOCUS5827</name>
</gene>
<evidence type="ECO:0000256" key="1">
    <source>
        <dbReference type="SAM" id="Phobius"/>
    </source>
</evidence>
<dbReference type="Proteomes" id="UP000479000">
    <property type="component" value="Unassembled WGS sequence"/>
</dbReference>
<protein>
    <submittedName>
        <fullName evidence="2">Uncharacterized protein</fullName>
    </submittedName>
</protein>
<dbReference type="EMBL" id="CADCXU010008943">
    <property type="protein sequence ID" value="CAA9999544.1"/>
    <property type="molecule type" value="Genomic_DNA"/>
</dbReference>
<keyword evidence="1" id="KW-1133">Transmembrane helix</keyword>
<proteinExistence type="predicted"/>
<accession>A0A6H5GB23</accession>
<reference evidence="2 3" key="1">
    <citation type="submission" date="2020-02" db="EMBL/GenBank/DDBJ databases">
        <authorList>
            <person name="Ferguson B K."/>
        </authorList>
    </citation>
    <scope>NUCLEOTIDE SEQUENCE [LARGE SCALE GENOMIC DNA]</scope>
</reference>
<feature type="non-terminal residue" evidence="2">
    <location>
        <position position="204"/>
    </location>
</feature>
<feature type="transmembrane region" description="Helical" evidence="1">
    <location>
        <begin position="120"/>
        <end position="143"/>
    </location>
</feature>
<feature type="transmembrane region" description="Helical" evidence="1">
    <location>
        <begin position="77"/>
        <end position="99"/>
    </location>
</feature>
<feature type="transmembrane region" description="Helical" evidence="1">
    <location>
        <begin position="149"/>
        <end position="170"/>
    </location>
</feature>
<organism evidence="2 3">
    <name type="scientific">Nesidiocoris tenuis</name>
    <dbReference type="NCBI Taxonomy" id="355587"/>
    <lineage>
        <taxon>Eukaryota</taxon>
        <taxon>Metazoa</taxon>
        <taxon>Ecdysozoa</taxon>
        <taxon>Arthropoda</taxon>
        <taxon>Hexapoda</taxon>
        <taxon>Insecta</taxon>
        <taxon>Pterygota</taxon>
        <taxon>Neoptera</taxon>
        <taxon>Paraneoptera</taxon>
        <taxon>Hemiptera</taxon>
        <taxon>Heteroptera</taxon>
        <taxon>Panheteroptera</taxon>
        <taxon>Cimicomorpha</taxon>
        <taxon>Miridae</taxon>
        <taxon>Dicyphina</taxon>
        <taxon>Nesidiocoris</taxon>
    </lineage>
</organism>
<evidence type="ECO:0000313" key="2">
    <source>
        <dbReference type="EMBL" id="CAA9999544.1"/>
    </source>
</evidence>
<keyword evidence="3" id="KW-1185">Reference proteome</keyword>
<feature type="transmembrane region" description="Helical" evidence="1">
    <location>
        <begin position="35"/>
        <end position="57"/>
    </location>
</feature>
<name>A0A6H5GB23_9HEMI</name>
<keyword evidence="1" id="KW-0812">Transmembrane</keyword>
<sequence length="204" mass="23215">MQSMDREQKFEATLNLRLLQLFGLMPLSISGKTDGILALHFTGIFVVCIFTDMALSVESLYEGLASKDKSQDVLSTFLVVGTNVAAYCPLVLHIMKILVQKTETTFLLKIRLGDGLYIKIVNAMIIISVLITGSDIICSVSSITHNYNIFTYYMFCMNTLLQFLLTAHYAQIMIVMNRKWYKLLTFLRKMKEHSKPEMESCVNK</sequence>
<evidence type="ECO:0000313" key="3">
    <source>
        <dbReference type="Proteomes" id="UP000479000"/>
    </source>
</evidence>